<dbReference type="InterPro" id="IPR032675">
    <property type="entry name" value="LRR_dom_sf"/>
</dbReference>
<name>A0A7R9KID6_9ACAR</name>
<feature type="region of interest" description="Disordered" evidence="1">
    <location>
        <begin position="1"/>
        <end position="25"/>
    </location>
</feature>
<dbReference type="EMBL" id="OC855731">
    <property type="protein sequence ID" value="CAD7622551.1"/>
    <property type="molecule type" value="Genomic_DNA"/>
</dbReference>
<evidence type="ECO:0000256" key="1">
    <source>
        <dbReference type="SAM" id="MobiDB-lite"/>
    </source>
</evidence>
<evidence type="ECO:0000313" key="2">
    <source>
        <dbReference type="EMBL" id="CAD7622551.1"/>
    </source>
</evidence>
<dbReference type="Gene3D" id="3.80.10.10">
    <property type="entry name" value="Ribonuclease Inhibitor"/>
    <property type="match status" value="1"/>
</dbReference>
<gene>
    <name evidence="2" type="ORF">OSB1V03_LOCUS3014</name>
</gene>
<reference evidence="2" key="1">
    <citation type="submission" date="2020-11" db="EMBL/GenBank/DDBJ databases">
        <authorList>
            <person name="Tran Van P."/>
        </authorList>
    </citation>
    <scope>NUCLEOTIDE SEQUENCE</scope>
</reference>
<sequence length="440" mass="51855">MAHEVKHSKTSHLTTDDGNEDNKHKPQIYAKNSIDRFGDDLCALLLSYFPLEDHIRCESLSKQFRRTVFRSLLHITIDNKLMRQLPKSNIRQIMATIAIKCGNIETIDCREINNIYKEHIPEVLTTFRDNCRHLRQIYCNLWRINSQTMRSFAPLITRIDGIEYFADRDAITHYHRLSHLRINSLRDVFDRHNGTLLAKNLHSFELNNYLKNDSDEHQLSAFVAQNLFLKSAVFMVYDTFHQLFQQFSRLTQLRDLRLSLWLTIGENSLSESLRTIGLNCKQLQRLTLQFNTDIEFDDEIINGFNSHSLDSLRCYRRLKRLNLALHLYLNPEVLEPLTLCHRLTHLTLNSREMSDKLIVNCDKQWPRLQYLSIKTKAITRECLHHISRLPALQMLCLQCHYSNDLTDNGFYDVLSKSAKLKDIEFIENNTNRKILIIKRV</sequence>
<organism evidence="2">
    <name type="scientific">Medioppia subpectinata</name>
    <dbReference type="NCBI Taxonomy" id="1979941"/>
    <lineage>
        <taxon>Eukaryota</taxon>
        <taxon>Metazoa</taxon>
        <taxon>Ecdysozoa</taxon>
        <taxon>Arthropoda</taxon>
        <taxon>Chelicerata</taxon>
        <taxon>Arachnida</taxon>
        <taxon>Acari</taxon>
        <taxon>Acariformes</taxon>
        <taxon>Sarcoptiformes</taxon>
        <taxon>Oribatida</taxon>
        <taxon>Brachypylina</taxon>
        <taxon>Oppioidea</taxon>
        <taxon>Oppiidae</taxon>
        <taxon>Medioppia</taxon>
    </lineage>
</organism>
<evidence type="ECO:0008006" key="4">
    <source>
        <dbReference type="Google" id="ProtNLM"/>
    </source>
</evidence>
<proteinExistence type="predicted"/>
<dbReference type="AlphaFoldDB" id="A0A7R9KID6"/>
<accession>A0A7R9KID6</accession>
<protein>
    <recommendedName>
        <fullName evidence="4">F-box domain-containing protein</fullName>
    </recommendedName>
</protein>
<evidence type="ECO:0000313" key="3">
    <source>
        <dbReference type="Proteomes" id="UP000759131"/>
    </source>
</evidence>
<dbReference type="SUPFAM" id="SSF52047">
    <property type="entry name" value="RNI-like"/>
    <property type="match status" value="1"/>
</dbReference>
<dbReference type="Proteomes" id="UP000759131">
    <property type="component" value="Unassembled WGS sequence"/>
</dbReference>
<keyword evidence="3" id="KW-1185">Reference proteome</keyword>
<dbReference type="EMBL" id="CAJPIZ010001156">
    <property type="protein sequence ID" value="CAG2102981.1"/>
    <property type="molecule type" value="Genomic_DNA"/>
</dbReference>